<evidence type="ECO:0000313" key="1">
    <source>
        <dbReference type="EMBL" id="RDW18797.1"/>
    </source>
</evidence>
<keyword evidence="2" id="KW-1185">Reference proteome</keyword>
<accession>A0A3D8PT92</accession>
<evidence type="ECO:0000313" key="2">
    <source>
        <dbReference type="Proteomes" id="UP000256520"/>
    </source>
</evidence>
<comment type="caution">
    <text evidence="1">The sequence shown here is derived from an EMBL/GenBank/DDBJ whole genome shotgun (WGS) entry which is preliminary data.</text>
</comment>
<organism evidence="1 2">
    <name type="scientific">Oceanobacillus chungangensis</name>
    <dbReference type="NCBI Taxonomy" id="1229152"/>
    <lineage>
        <taxon>Bacteria</taxon>
        <taxon>Bacillati</taxon>
        <taxon>Bacillota</taxon>
        <taxon>Bacilli</taxon>
        <taxon>Bacillales</taxon>
        <taxon>Bacillaceae</taxon>
        <taxon>Oceanobacillus</taxon>
    </lineage>
</organism>
<reference evidence="2" key="1">
    <citation type="submission" date="2017-11" db="EMBL/GenBank/DDBJ databases">
        <authorList>
            <person name="Zhu W."/>
        </authorList>
    </citation>
    <scope>NUCLEOTIDE SEQUENCE [LARGE SCALE GENOMIC DNA]</scope>
    <source>
        <strain evidence="2">CAU 1051</strain>
    </source>
</reference>
<dbReference type="AlphaFoldDB" id="A0A3D8PT92"/>
<dbReference type="Proteomes" id="UP000256520">
    <property type="component" value="Unassembled WGS sequence"/>
</dbReference>
<dbReference type="EMBL" id="PIOD01000009">
    <property type="protein sequence ID" value="RDW18797.1"/>
    <property type="molecule type" value="Genomic_DNA"/>
</dbReference>
<gene>
    <name evidence="1" type="ORF">CWR45_09390</name>
</gene>
<protein>
    <submittedName>
        <fullName evidence="1">Uncharacterized protein</fullName>
    </submittedName>
</protein>
<name>A0A3D8PT92_9BACI</name>
<sequence length="112" mass="13016">MEATGNEKMSKTIHVISPKLEKIEQKMINKMELNVETLQDRFDTLEEHSVVLKEVTNQILKRQDRLENTLVEMIGQINESLDKNSIILNEHVTSFQKESFITFQNQSQDIIG</sequence>
<proteinExistence type="predicted"/>